<keyword evidence="6 11" id="KW-0067">ATP-binding</keyword>
<accession>A0A343TNC7</accession>
<keyword evidence="4" id="KW-0997">Cell inner membrane</keyword>
<dbReference type="InterPro" id="IPR050388">
    <property type="entry name" value="ABC_Ni/Peptide_Import"/>
</dbReference>
<dbReference type="GO" id="GO:0015833">
    <property type="term" value="P:peptide transport"/>
    <property type="evidence" value="ECO:0007669"/>
    <property type="project" value="InterPro"/>
</dbReference>
<dbReference type="Proteomes" id="UP000263012">
    <property type="component" value="Chromosome"/>
</dbReference>
<dbReference type="InterPro" id="IPR003439">
    <property type="entry name" value="ABC_transporter-like_ATP-bd"/>
</dbReference>
<keyword evidence="2" id="KW-0813">Transport</keyword>
<dbReference type="EMBL" id="CP025066">
    <property type="protein sequence ID" value="AUX10599.1"/>
    <property type="molecule type" value="Genomic_DNA"/>
</dbReference>
<protein>
    <submittedName>
        <fullName evidence="11">Peptide/nickel transport system ATP-binding protein</fullName>
    </submittedName>
</protein>
<evidence type="ECO:0000256" key="6">
    <source>
        <dbReference type="ARBA" id="ARBA00022840"/>
    </source>
</evidence>
<dbReference type="GO" id="GO:0005886">
    <property type="term" value="C:plasma membrane"/>
    <property type="evidence" value="ECO:0007669"/>
    <property type="project" value="UniProtKB-SubCell"/>
</dbReference>
<evidence type="ECO:0000256" key="9">
    <source>
        <dbReference type="SAM" id="MobiDB-lite"/>
    </source>
</evidence>
<dbReference type="InterPro" id="IPR013563">
    <property type="entry name" value="Oligopep_ABC_C"/>
</dbReference>
<feature type="region of interest" description="Disordered" evidence="9">
    <location>
        <begin position="701"/>
        <end position="728"/>
    </location>
</feature>
<dbReference type="NCBIfam" id="NF007739">
    <property type="entry name" value="PRK10419.1"/>
    <property type="match status" value="2"/>
</dbReference>
<dbReference type="Pfam" id="PF08352">
    <property type="entry name" value="oligo_HPY"/>
    <property type="match status" value="2"/>
</dbReference>
<evidence type="ECO:0000313" key="12">
    <source>
        <dbReference type="Proteomes" id="UP000263012"/>
    </source>
</evidence>
<evidence type="ECO:0000256" key="7">
    <source>
        <dbReference type="ARBA" id="ARBA00022967"/>
    </source>
</evidence>
<evidence type="ECO:0000256" key="2">
    <source>
        <dbReference type="ARBA" id="ARBA00022448"/>
    </source>
</evidence>
<dbReference type="NCBIfam" id="TIGR01727">
    <property type="entry name" value="oligo_HPY"/>
    <property type="match status" value="2"/>
</dbReference>
<keyword evidence="3" id="KW-1003">Cell membrane</keyword>
<dbReference type="RefSeq" id="WP_119821052.1">
    <property type="nucleotide sequence ID" value="NZ_CP025066.1"/>
</dbReference>
<dbReference type="Gene3D" id="3.40.50.300">
    <property type="entry name" value="P-loop containing nucleotide triphosphate hydrolases"/>
    <property type="match status" value="2"/>
</dbReference>
<dbReference type="SMART" id="SM00382">
    <property type="entry name" value="AAA"/>
    <property type="match status" value="2"/>
</dbReference>
<evidence type="ECO:0000256" key="3">
    <source>
        <dbReference type="ARBA" id="ARBA00022475"/>
    </source>
</evidence>
<organism evidence="11 12">
    <name type="scientific">Halalkaliarchaeum desulfuricum</name>
    <dbReference type="NCBI Taxonomy" id="2055893"/>
    <lineage>
        <taxon>Archaea</taxon>
        <taxon>Methanobacteriati</taxon>
        <taxon>Methanobacteriota</taxon>
        <taxon>Stenosarchaea group</taxon>
        <taxon>Halobacteria</taxon>
        <taxon>Halobacteriales</taxon>
        <taxon>Haloferacaceae</taxon>
        <taxon>Halalkaliarchaeum</taxon>
    </lineage>
</organism>
<evidence type="ECO:0000259" key="10">
    <source>
        <dbReference type="PROSITE" id="PS50893"/>
    </source>
</evidence>
<keyword evidence="12" id="KW-1185">Reference proteome</keyword>
<evidence type="ECO:0000256" key="5">
    <source>
        <dbReference type="ARBA" id="ARBA00022741"/>
    </source>
</evidence>
<dbReference type="KEGG" id="hdf:AArcSl_2988"/>
<keyword evidence="5" id="KW-0547">Nucleotide-binding</keyword>
<dbReference type="GO" id="GO:0005524">
    <property type="term" value="F:ATP binding"/>
    <property type="evidence" value="ECO:0007669"/>
    <property type="project" value="UniProtKB-KW"/>
</dbReference>
<keyword evidence="8" id="KW-0472">Membrane</keyword>
<dbReference type="NCBIfam" id="NF008453">
    <property type="entry name" value="PRK11308.1"/>
    <property type="match status" value="2"/>
</dbReference>
<dbReference type="FunFam" id="3.40.50.300:FF:000016">
    <property type="entry name" value="Oligopeptide ABC transporter ATP-binding component"/>
    <property type="match status" value="1"/>
</dbReference>
<proteinExistence type="predicted"/>
<dbReference type="InterPro" id="IPR027417">
    <property type="entry name" value="P-loop_NTPase"/>
</dbReference>
<keyword evidence="7" id="KW-1278">Translocase</keyword>
<evidence type="ECO:0000256" key="4">
    <source>
        <dbReference type="ARBA" id="ARBA00022519"/>
    </source>
</evidence>
<dbReference type="PROSITE" id="PS00211">
    <property type="entry name" value="ABC_TRANSPORTER_1"/>
    <property type="match status" value="1"/>
</dbReference>
<comment type="subcellular location">
    <subcellularLocation>
        <location evidence="1">Cell membrane</location>
        <topology evidence="1">Peripheral membrane protein</topology>
    </subcellularLocation>
</comment>
<reference evidence="12" key="1">
    <citation type="submission" date="2017-11" db="EMBL/GenBank/DDBJ databases">
        <title>Phenotypic and genomic properties of facultatively anaerobic sulfur-reducing natronoarchaea from hypersaline soda lakes.</title>
        <authorList>
            <person name="Sorokin D.Y."/>
            <person name="Kublanov I.V."/>
            <person name="Roman P."/>
            <person name="Sinninghe Damste J.S."/>
            <person name="Golyshin P.N."/>
            <person name="Rojo D."/>
            <person name="Ciordia S."/>
            <person name="Mena M.D.C."/>
            <person name="Ferrer M."/>
            <person name="Messina E."/>
            <person name="Smedile F."/>
            <person name="La Spada G."/>
            <person name="La Cono V."/>
            <person name="Yakimov M.M."/>
        </authorList>
    </citation>
    <scope>NUCLEOTIDE SEQUENCE [LARGE SCALE GENOMIC DNA]</scope>
    <source>
        <strain evidence="12">AArc-Sl</strain>
    </source>
</reference>
<dbReference type="Pfam" id="PF00005">
    <property type="entry name" value="ABC_tran"/>
    <property type="match status" value="2"/>
</dbReference>
<feature type="compositionally biased region" description="Basic and acidic residues" evidence="9">
    <location>
        <begin position="349"/>
        <end position="366"/>
    </location>
</feature>
<dbReference type="AlphaFoldDB" id="A0A343TNC7"/>
<feature type="domain" description="ABC transporter" evidence="10">
    <location>
        <begin position="3"/>
        <end position="273"/>
    </location>
</feature>
<dbReference type="PANTHER" id="PTHR43297">
    <property type="entry name" value="OLIGOPEPTIDE TRANSPORT ATP-BINDING PROTEIN APPD"/>
    <property type="match status" value="1"/>
</dbReference>
<dbReference type="PANTHER" id="PTHR43297:SF14">
    <property type="entry name" value="ATPASE AAA-TYPE CORE DOMAIN-CONTAINING PROTEIN"/>
    <property type="match status" value="1"/>
</dbReference>
<evidence type="ECO:0000256" key="1">
    <source>
        <dbReference type="ARBA" id="ARBA00004202"/>
    </source>
</evidence>
<gene>
    <name evidence="11" type="primary">ddpD</name>
    <name evidence="11" type="ORF">AArcSl_2988</name>
</gene>
<evidence type="ECO:0000256" key="8">
    <source>
        <dbReference type="ARBA" id="ARBA00023136"/>
    </source>
</evidence>
<sequence length="728" mass="78136">MTLTVENLHVRFPTGSAPVRAVNGASFEVGDGEIVGLVGESGCGKSVTARSIVRLEAPGEIARGTITFDGTDLTTAGKPTLRRLRNRELGIVFQHPSEALNPVYTVGEQIAEALCADRQPDDQPDSRSLVGALLSRARTRLDTEPTRHRVVELLAEVGMPQPADRVDAYPHQLSEGMCERVMLAIALARRPSVLVADEPTTALDTTTQAAILDRLATLNESFGMGMLLISHDLGVVSRICDRIVVMYEGTVVETGPTGAVLSDPVHPYTKSLLACRPGWTDPGNRLPTVGGRPSSETGGDGCAFADRCPAAVEHCRRSTPPVVSVSDAHTVRCGVSDARESPLRALSNRGEREDVPGDTTHARKSSDGGSTAPPVELDGVTKSFRTDDGLLARLRKTTDRLTAVSDVSLKLEAGETLTLVGESGCGKTTLARLIAGLETPDRGTVRLHGEPVGGVESRQPDQLEAVGVVFQNPATSLNPRRTVRAAIAEPLVEAGWSPSRRQDRIENLLELVDLRPDHAERYPRQLSGGQRQRVAIARALALEPSVLVLDEPTTALDVSVQARILNLLSDLQAELGVTYLFVTHDLEVARHVADRVAVMYLGALFETGPAEQVLSEPRHPYTGTLMSAAPGTEGATVGDLAGEPPDPTEQPAGCAYHDRCPIADETCETSRPPVVTVGDGRSRCHHVDAWFRYHSRTKTGTRTDTVANDDIRTDTASNDRVQKRQTND</sequence>
<dbReference type="PROSITE" id="PS50893">
    <property type="entry name" value="ABC_TRANSPORTER_2"/>
    <property type="match status" value="2"/>
</dbReference>
<dbReference type="InterPro" id="IPR003593">
    <property type="entry name" value="AAA+_ATPase"/>
</dbReference>
<dbReference type="CDD" id="cd03257">
    <property type="entry name" value="ABC_NikE_OppD_transporters"/>
    <property type="match status" value="2"/>
</dbReference>
<dbReference type="SUPFAM" id="SSF52540">
    <property type="entry name" value="P-loop containing nucleoside triphosphate hydrolases"/>
    <property type="match status" value="2"/>
</dbReference>
<evidence type="ECO:0000313" key="11">
    <source>
        <dbReference type="EMBL" id="AUX10599.1"/>
    </source>
</evidence>
<name>A0A343TNC7_9EURY</name>
<feature type="domain" description="ABC transporter" evidence="10">
    <location>
        <begin position="375"/>
        <end position="626"/>
    </location>
</feature>
<dbReference type="InterPro" id="IPR017871">
    <property type="entry name" value="ABC_transporter-like_CS"/>
</dbReference>
<feature type="region of interest" description="Disordered" evidence="9">
    <location>
        <begin position="338"/>
        <end position="381"/>
    </location>
</feature>
<dbReference type="GeneID" id="37879349"/>
<dbReference type="GO" id="GO:0016887">
    <property type="term" value="F:ATP hydrolysis activity"/>
    <property type="evidence" value="ECO:0007669"/>
    <property type="project" value="InterPro"/>
</dbReference>
<dbReference type="OrthoDB" id="18209at2157"/>